<organism evidence="1 2">
    <name type="scientific">Daucus carota subsp. sativus</name>
    <name type="common">Carrot</name>
    <dbReference type="NCBI Taxonomy" id="79200"/>
    <lineage>
        <taxon>Eukaryota</taxon>
        <taxon>Viridiplantae</taxon>
        <taxon>Streptophyta</taxon>
        <taxon>Embryophyta</taxon>
        <taxon>Tracheophyta</taxon>
        <taxon>Spermatophyta</taxon>
        <taxon>Magnoliopsida</taxon>
        <taxon>eudicotyledons</taxon>
        <taxon>Gunneridae</taxon>
        <taxon>Pentapetalae</taxon>
        <taxon>asterids</taxon>
        <taxon>campanulids</taxon>
        <taxon>Apiales</taxon>
        <taxon>Apiaceae</taxon>
        <taxon>Apioideae</taxon>
        <taxon>Scandiceae</taxon>
        <taxon>Daucinae</taxon>
        <taxon>Daucus</taxon>
        <taxon>Daucus sect. Daucus</taxon>
    </lineage>
</organism>
<name>A0AAF0X8E9_DAUCS</name>
<dbReference type="PANTHER" id="PTHR33601">
    <property type="entry name" value="PROTEIN LITTLE ZIPPER 4"/>
    <property type="match status" value="1"/>
</dbReference>
<evidence type="ECO:0000313" key="1">
    <source>
        <dbReference type="EMBL" id="WOH02367.1"/>
    </source>
</evidence>
<gene>
    <name evidence="1" type="ORF">DCAR_0521756</name>
</gene>
<dbReference type="EMBL" id="CP093347">
    <property type="protein sequence ID" value="WOH02367.1"/>
    <property type="molecule type" value="Genomic_DNA"/>
</dbReference>
<reference evidence="1" key="1">
    <citation type="journal article" date="2016" name="Nat. Genet.">
        <title>A high-quality carrot genome assembly provides new insights into carotenoid accumulation and asterid genome evolution.</title>
        <authorList>
            <person name="Iorizzo M."/>
            <person name="Ellison S."/>
            <person name="Senalik D."/>
            <person name="Zeng P."/>
            <person name="Satapoomin P."/>
            <person name="Huang J."/>
            <person name="Bowman M."/>
            <person name="Iovene M."/>
            <person name="Sanseverino W."/>
            <person name="Cavagnaro P."/>
            <person name="Yildiz M."/>
            <person name="Macko-Podgorni A."/>
            <person name="Moranska E."/>
            <person name="Grzebelus E."/>
            <person name="Grzebelus D."/>
            <person name="Ashrafi H."/>
            <person name="Zheng Z."/>
            <person name="Cheng S."/>
            <person name="Spooner D."/>
            <person name="Van Deynze A."/>
            <person name="Simon P."/>
        </authorList>
    </citation>
    <scope>NUCLEOTIDE SEQUENCE</scope>
    <source>
        <tissue evidence="1">Leaf</tissue>
    </source>
</reference>
<dbReference type="PANTHER" id="PTHR33601:SF1">
    <property type="entry name" value="PROTEIN LITTLE ZIPPER 4"/>
    <property type="match status" value="1"/>
</dbReference>
<proteinExistence type="predicted"/>
<dbReference type="AlphaFoldDB" id="A0AAF0X8E9"/>
<accession>A0AAF0X8E9</accession>
<dbReference type="Proteomes" id="UP000077755">
    <property type="component" value="Chromosome 5"/>
</dbReference>
<dbReference type="InterPro" id="IPR039312">
    <property type="entry name" value="ZPR"/>
</dbReference>
<reference evidence="1" key="2">
    <citation type="submission" date="2022-03" db="EMBL/GenBank/DDBJ databases">
        <title>Draft title - Genomic analysis of global carrot germplasm unveils the trajectory of domestication and the origin of high carotenoid orange carrot.</title>
        <authorList>
            <person name="Iorizzo M."/>
            <person name="Ellison S."/>
            <person name="Senalik D."/>
            <person name="Macko-Podgorni A."/>
            <person name="Grzebelus D."/>
            <person name="Bostan H."/>
            <person name="Rolling W."/>
            <person name="Curaba J."/>
            <person name="Simon P."/>
        </authorList>
    </citation>
    <scope>NUCLEOTIDE SEQUENCE</scope>
    <source>
        <tissue evidence="1">Leaf</tissue>
    </source>
</reference>
<protein>
    <recommendedName>
        <fullName evidence="3">Protein LITTLE ZIPPER 4</fullName>
    </recommendedName>
</protein>
<evidence type="ECO:0000313" key="2">
    <source>
        <dbReference type="Proteomes" id="UP000077755"/>
    </source>
</evidence>
<sequence length="67" mass="7664">MDKNNSELYLKNCKIFQENERLRKQAAELKQENKALLTELTHRIVASISAANKTTADCNSKKTDPKK</sequence>
<evidence type="ECO:0008006" key="3">
    <source>
        <dbReference type="Google" id="ProtNLM"/>
    </source>
</evidence>
<keyword evidence="2" id="KW-1185">Reference proteome</keyword>